<dbReference type="GO" id="GO:0003677">
    <property type="term" value="F:DNA binding"/>
    <property type="evidence" value="ECO:0007669"/>
    <property type="project" value="UniProtKB-KW"/>
</dbReference>
<dbReference type="SUPFAM" id="SSF53850">
    <property type="entry name" value="Periplasmic binding protein-like II"/>
    <property type="match status" value="1"/>
</dbReference>
<gene>
    <name evidence="6" type="ORF">SCRDD08_00341</name>
</gene>
<feature type="domain" description="HTH lysR-type" evidence="5">
    <location>
        <begin position="1"/>
        <end position="58"/>
    </location>
</feature>
<keyword evidence="4" id="KW-0804">Transcription</keyword>
<dbReference type="PANTHER" id="PTHR30419:SF8">
    <property type="entry name" value="NITROGEN ASSIMILATION TRANSCRIPTIONAL ACTIVATOR-RELATED"/>
    <property type="match status" value="1"/>
</dbReference>
<dbReference type="PANTHER" id="PTHR30419">
    <property type="entry name" value="HTH-TYPE TRANSCRIPTIONAL REGULATOR YBHD"/>
    <property type="match status" value="1"/>
</dbReference>
<dbReference type="InterPro" id="IPR005119">
    <property type="entry name" value="LysR_subst-bd"/>
</dbReference>
<name>A0A139N512_STRCR</name>
<dbReference type="CDD" id="cd05466">
    <property type="entry name" value="PBP2_LTTR_substrate"/>
    <property type="match status" value="1"/>
</dbReference>
<evidence type="ECO:0000256" key="1">
    <source>
        <dbReference type="ARBA" id="ARBA00009437"/>
    </source>
</evidence>
<dbReference type="InterPro" id="IPR000847">
    <property type="entry name" value="LysR_HTH_N"/>
</dbReference>
<comment type="similarity">
    <text evidence="1">Belongs to the LysR transcriptional regulatory family.</text>
</comment>
<evidence type="ECO:0000256" key="2">
    <source>
        <dbReference type="ARBA" id="ARBA00023015"/>
    </source>
</evidence>
<dbReference type="GO" id="GO:0003700">
    <property type="term" value="F:DNA-binding transcription factor activity"/>
    <property type="evidence" value="ECO:0007669"/>
    <property type="project" value="InterPro"/>
</dbReference>
<dbReference type="PRINTS" id="PR00039">
    <property type="entry name" value="HTHLYSR"/>
</dbReference>
<evidence type="ECO:0000256" key="4">
    <source>
        <dbReference type="ARBA" id="ARBA00023163"/>
    </source>
</evidence>
<dbReference type="PROSITE" id="PS50931">
    <property type="entry name" value="HTH_LYSR"/>
    <property type="match status" value="1"/>
</dbReference>
<dbReference type="PATRIC" id="fig|45634.12.peg.353"/>
<sequence length="290" mass="32391">MELRVLQYFITIAAEGNITKASQILHVSQPTLSKQLRDLEDELGIQLFDRGNRGMTLTPGGEYFLGKVKDMISLLDGTLANLRTQETLTGELHIGTNESPKLKELTAIFAEIEKDHPDTQLHLHGLRMEDAFEQLDKGLLDFVLSVGLVKTERYEHIRLPWMDQAAIVLPKDHPLAQKETIEASDLEGLPLIVFGQKEAYHDLSNWFGKSIDQLHIVGSFNIPSIGIQMTLSSLGFAFSLSGLPLPAELVSRPLKPLATPTLRLIWKKDHTLSDLAQAFLQRIKDLPATD</sequence>
<proteinExistence type="inferred from homology"/>
<dbReference type="InterPro" id="IPR050950">
    <property type="entry name" value="HTH-type_LysR_regulators"/>
</dbReference>
<dbReference type="InterPro" id="IPR036388">
    <property type="entry name" value="WH-like_DNA-bd_sf"/>
</dbReference>
<reference evidence="6 7" key="1">
    <citation type="submission" date="2016-01" db="EMBL/GenBank/DDBJ databases">
        <title>Highly variable Streptococcus oralis are common among viridans streptococci isolated from primates.</title>
        <authorList>
            <person name="Denapaite D."/>
            <person name="Rieger M."/>
            <person name="Koendgen S."/>
            <person name="Brueckner R."/>
            <person name="Ochigava I."/>
            <person name="Kappeler P."/>
            <person name="Maetz-Rensing K."/>
            <person name="Leendertz F."/>
            <person name="Hakenbeck R."/>
        </authorList>
    </citation>
    <scope>NUCLEOTIDE SEQUENCE [LARGE SCALE GENOMIC DNA]</scope>
    <source>
        <strain evidence="6 7">DD08</strain>
    </source>
</reference>
<keyword evidence="3" id="KW-0238">DNA-binding</keyword>
<dbReference type="SUPFAM" id="SSF46785">
    <property type="entry name" value="Winged helix' DNA-binding domain"/>
    <property type="match status" value="1"/>
</dbReference>
<protein>
    <submittedName>
        <fullName evidence="6">Transcriptional regulator, LysR family</fullName>
    </submittedName>
</protein>
<accession>A0A139N512</accession>
<dbReference type="RefSeq" id="WP_061422148.1">
    <property type="nucleotide sequence ID" value="NZ_KQ969062.1"/>
</dbReference>
<dbReference type="EMBL" id="LQRD01000017">
    <property type="protein sequence ID" value="KXT70907.1"/>
    <property type="molecule type" value="Genomic_DNA"/>
</dbReference>
<organism evidence="6 7">
    <name type="scientific">Streptococcus cristatus</name>
    <dbReference type="NCBI Taxonomy" id="45634"/>
    <lineage>
        <taxon>Bacteria</taxon>
        <taxon>Bacillati</taxon>
        <taxon>Bacillota</taxon>
        <taxon>Bacilli</taxon>
        <taxon>Lactobacillales</taxon>
        <taxon>Streptococcaceae</taxon>
        <taxon>Streptococcus</taxon>
    </lineage>
</organism>
<dbReference type="AlphaFoldDB" id="A0A139N512"/>
<evidence type="ECO:0000313" key="6">
    <source>
        <dbReference type="EMBL" id="KXT70907.1"/>
    </source>
</evidence>
<dbReference type="Gene3D" id="1.10.10.10">
    <property type="entry name" value="Winged helix-like DNA-binding domain superfamily/Winged helix DNA-binding domain"/>
    <property type="match status" value="1"/>
</dbReference>
<evidence type="ECO:0000259" key="5">
    <source>
        <dbReference type="PROSITE" id="PS50931"/>
    </source>
</evidence>
<keyword evidence="2" id="KW-0805">Transcription regulation</keyword>
<dbReference type="GO" id="GO:0005829">
    <property type="term" value="C:cytosol"/>
    <property type="evidence" value="ECO:0007669"/>
    <property type="project" value="TreeGrafter"/>
</dbReference>
<comment type="caution">
    <text evidence="6">The sequence shown here is derived from an EMBL/GenBank/DDBJ whole genome shotgun (WGS) entry which is preliminary data.</text>
</comment>
<evidence type="ECO:0000256" key="3">
    <source>
        <dbReference type="ARBA" id="ARBA00023125"/>
    </source>
</evidence>
<dbReference type="Gene3D" id="3.40.190.290">
    <property type="match status" value="1"/>
</dbReference>
<evidence type="ECO:0000313" key="7">
    <source>
        <dbReference type="Proteomes" id="UP000070377"/>
    </source>
</evidence>
<dbReference type="STRING" id="45634.SCRDD08_00341"/>
<dbReference type="Proteomes" id="UP000070377">
    <property type="component" value="Unassembled WGS sequence"/>
</dbReference>
<dbReference type="InterPro" id="IPR036390">
    <property type="entry name" value="WH_DNA-bd_sf"/>
</dbReference>
<dbReference type="Pfam" id="PF00126">
    <property type="entry name" value="HTH_1"/>
    <property type="match status" value="1"/>
</dbReference>
<dbReference type="FunFam" id="1.10.10.10:FF:000001">
    <property type="entry name" value="LysR family transcriptional regulator"/>
    <property type="match status" value="1"/>
</dbReference>
<dbReference type="Pfam" id="PF03466">
    <property type="entry name" value="LysR_substrate"/>
    <property type="match status" value="1"/>
</dbReference>